<reference evidence="2" key="1">
    <citation type="submission" date="2022-07" db="EMBL/GenBank/DDBJ databases">
        <title>Genome Sequence of Physisporinus lineatus.</title>
        <authorList>
            <person name="Buettner E."/>
        </authorList>
    </citation>
    <scope>NUCLEOTIDE SEQUENCE</scope>
    <source>
        <strain evidence="2">VT162</strain>
    </source>
</reference>
<feature type="compositionally biased region" description="Basic and acidic residues" evidence="1">
    <location>
        <begin position="64"/>
        <end position="77"/>
    </location>
</feature>
<feature type="compositionally biased region" description="Polar residues" evidence="1">
    <location>
        <begin position="29"/>
        <end position="51"/>
    </location>
</feature>
<comment type="caution">
    <text evidence="2">The sequence shown here is derived from an EMBL/GenBank/DDBJ whole genome shotgun (WGS) entry which is preliminary data.</text>
</comment>
<dbReference type="Proteomes" id="UP001212997">
    <property type="component" value="Unassembled WGS sequence"/>
</dbReference>
<sequence>MSATAPIDPTYEPTQVQSTDIPLQPVPPASSQNPEAGSSSAQNDQVMSSAINEIPGPQNLSRRSSIDRNRQDTLKGKTMTELKKEFVEKCAEIDKEHPEFVRKEGDYWNALHAT</sequence>
<feature type="region of interest" description="Disordered" evidence="1">
    <location>
        <begin position="1"/>
        <end position="77"/>
    </location>
</feature>
<organism evidence="2 3">
    <name type="scientific">Meripilus lineatus</name>
    <dbReference type="NCBI Taxonomy" id="2056292"/>
    <lineage>
        <taxon>Eukaryota</taxon>
        <taxon>Fungi</taxon>
        <taxon>Dikarya</taxon>
        <taxon>Basidiomycota</taxon>
        <taxon>Agaricomycotina</taxon>
        <taxon>Agaricomycetes</taxon>
        <taxon>Polyporales</taxon>
        <taxon>Meripilaceae</taxon>
        <taxon>Meripilus</taxon>
    </lineage>
</organism>
<proteinExistence type="predicted"/>
<feature type="compositionally biased region" description="Polar residues" evidence="1">
    <location>
        <begin position="12"/>
        <end position="21"/>
    </location>
</feature>
<accession>A0AAD5URM5</accession>
<protein>
    <submittedName>
        <fullName evidence="2">Uncharacterized protein</fullName>
    </submittedName>
</protein>
<gene>
    <name evidence="2" type="ORF">NLI96_g11514</name>
</gene>
<evidence type="ECO:0000256" key="1">
    <source>
        <dbReference type="SAM" id="MobiDB-lite"/>
    </source>
</evidence>
<name>A0AAD5URM5_9APHY</name>
<evidence type="ECO:0000313" key="3">
    <source>
        <dbReference type="Proteomes" id="UP001212997"/>
    </source>
</evidence>
<dbReference type="AlphaFoldDB" id="A0AAD5URM5"/>
<keyword evidence="3" id="KW-1185">Reference proteome</keyword>
<evidence type="ECO:0000313" key="2">
    <source>
        <dbReference type="EMBL" id="KAJ3475918.1"/>
    </source>
</evidence>
<dbReference type="EMBL" id="JANAWD010000779">
    <property type="protein sequence ID" value="KAJ3475918.1"/>
    <property type="molecule type" value="Genomic_DNA"/>
</dbReference>